<dbReference type="Proteomes" id="UP000593892">
    <property type="component" value="Chromosome"/>
</dbReference>
<dbReference type="AlphaFoldDB" id="A0A7S7SPS9"/>
<dbReference type="KEGG" id="pfer:IRI77_16480"/>
<dbReference type="InterPro" id="IPR045079">
    <property type="entry name" value="Oxoprolinase-like"/>
</dbReference>
<evidence type="ECO:0000313" key="3">
    <source>
        <dbReference type="EMBL" id="QOY91480.1"/>
    </source>
</evidence>
<name>A0A7S7SPS9_PALFE</name>
<proteinExistence type="predicted"/>
<dbReference type="InterPro" id="IPR003692">
    <property type="entry name" value="Hydantoinase_B"/>
</dbReference>
<dbReference type="PANTHER" id="PTHR11365:SF23">
    <property type="entry name" value="HYPOTHETICAL 5-OXOPROLINASE (EUROFUNG)-RELATED"/>
    <property type="match status" value="1"/>
</dbReference>
<evidence type="ECO:0000256" key="1">
    <source>
        <dbReference type="SAM" id="MobiDB-lite"/>
    </source>
</evidence>
<organism evidence="3 4">
    <name type="scientific">Paludibaculum fermentans</name>
    <dbReference type="NCBI Taxonomy" id="1473598"/>
    <lineage>
        <taxon>Bacteria</taxon>
        <taxon>Pseudomonadati</taxon>
        <taxon>Acidobacteriota</taxon>
        <taxon>Terriglobia</taxon>
        <taxon>Bryobacterales</taxon>
        <taxon>Bryobacteraceae</taxon>
        <taxon>Paludibaculum</taxon>
    </lineage>
</organism>
<keyword evidence="4" id="KW-1185">Reference proteome</keyword>
<reference evidence="3 4" key="1">
    <citation type="submission" date="2020-10" db="EMBL/GenBank/DDBJ databases">
        <title>Complete genome sequence of Paludibaculum fermentans P105T, a facultatively anaerobic acidobacterium capable of dissimilatory Fe(III) reduction.</title>
        <authorList>
            <person name="Dedysh S.N."/>
            <person name="Beletsky A.V."/>
            <person name="Kulichevskaya I.S."/>
            <person name="Mardanov A.V."/>
            <person name="Ravin N.V."/>
        </authorList>
    </citation>
    <scope>NUCLEOTIDE SEQUENCE [LARGE SCALE GENOMIC DNA]</scope>
    <source>
        <strain evidence="3 4">P105</strain>
    </source>
</reference>
<accession>A0A7S7SPS9</accession>
<dbReference type="EMBL" id="CP063849">
    <property type="protein sequence ID" value="QOY91480.1"/>
    <property type="molecule type" value="Genomic_DNA"/>
</dbReference>
<feature type="region of interest" description="Disordered" evidence="1">
    <location>
        <begin position="207"/>
        <end position="226"/>
    </location>
</feature>
<evidence type="ECO:0000313" key="4">
    <source>
        <dbReference type="Proteomes" id="UP000593892"/>
    </source>
</evidence>
<protein>
    <submittedName>
        <fullName evidence="3">Hydantoinase B/oxoprolinase family protein</fullName>
    </submittedName>
</protein>
<feature type="compositionally biased region" description="Basic and acidic residues" evidence="1">
    <location>
        <begin position="126"/>
        <end position="154"/>
    </location>
</feature>
<dbReference type="PANTHER" id="PTHR11365">
    <property type="entry name" value="5-OXOPROLINASE RELATED"/>
    <property type="match status" value="1"/>
</dbReference>
<feature type="region of interest" description="Disordered" evidence="1">
    <location>
        <begin position="123"/>
        <end position="200"/>
    </location>
</feature>
<feature type="compositionally biased region" description="Basic residues" evidence="1">
    <location>
        <begin position="169"/>
        <end position="181"/>
    </location>
</feature>
<dbReference type="GO" id="GO:0006749">
    <property type="term" value="P:glutathione metabolic process"/>
    <property type="evidence" value="ECO:0007669"/>
    <property type="project" value="TreeGrafter"/>
</dbReference>
<feature type="compositionally biased region" description="Basic and acidic residues" evidence="1">
    <location>
        <begin position="63"/>
        <end position="73"/>
    </location>
</feature>
<dbReference type="GO" id="GO:0017168">
    <property type="term" value="F:5-oxoprolinase (ATP-hydrolyzing) activity"/>
    <property type="evidence" value="ECO:0007669"/>
    <property type="project" value="TreeGrafter"/>
</dbReference>
<feature type="domain" description="Hydantoinase B/oxoprolinase" evidence="2">
    <location>
        <begin position="231"/>
        <end position="734"/>
    </location>
</feature>
<dbReference type="GO" id="GO:0005829">
    <property type="term" value="C:cytosol"/>
    <property type="evidence" value="ECO:0007669"/>
    <property type="project" value="TreeGrafter"/>
</dbReference>
<evidence type="ECO:0000259" key="2">
    <source>
        <dbReference type="Pfam" id="PF02538"/>
    </source>
</evidence>
<gene>
    <name evidence="3" type="ORF">IRI77_16480</name>
</gene>
<dbReference type="Pfam" id="PF02538">
    <property type="entry name" value="Hydantoinase_B"/>
    <property type="match status" value="1"/>
</dbReference>
<feature type="region of interest" description="Disordered" evidence="1">
    <location>
        <begin position="1"/>
        <end position="107"/>
    </location>
</feature>
<sequence length="736" mass="80583">MLRRRAVPRVPGTLSRRGRRREGLPHRQSPHPRHHAGLPPAGQRRRGQDLDRARRPHPRRRPRPDPVRRLRERLGRRHHQRLPAQGSLLPQDHRRRQNLAPHPSLRGHLLRLHRPVLVRLQVARHVGREPQRRARHSLPEDGNHDRRRLLDDPRSQPQARRPHPAQNRRQLRLAHPHRHRLKDLPPRTPPGQPLDPGLLVPRPRRSLQARAAQAAGTAQDPGAAASVKRPDPIELEFFRQLLVSIPEEMGVVLRKTAFSANIKERRDYSCAVYDAQARTIAMGDHMPVHLGAMPLSVEHVLRQFDLRPGDVAVVNDPFAGGTHLPDITAVAGVFPDQSRPAAFYVAARAHHSDVGGMSPGSMPLAREIYQEGLRLPPILLVREGKLDDGLMRLILANVRTPDEREGDLLAQWMAMERGAARLTEAVARYGLPRLNANVTALADYAQRRMTAALKSLPAGCYRFEDSLDEGVTIRASITISDGRATVDFSGTDPQVAGPVNANYAVTLSAVFYVFRCLLDGDVPANAGLLRPITVVAPAGSVVNANPPAAMAAGNVETSQRITDVLLGALSTAAPQLIPAASQGTMNNLSFGGDGFAWYETIAGGMGAAQNCDGQSAVHTHMTNSWNTPIEAFEHSHPVRVRAYHVRRGSGGAGRHRGGDGIVREIEFLAPADVTILADRRVRPPYGLDGGQPGALGRTLLRTGGKSRVLAGKIRLDVQPGDLLRIETPGGGGFGLE</sequence>
<feature type="compositionally biased region" description="Low complexity" evidence="1">
    <location>
        <begin position="208"/>
        <end position="225"/>
    </location>
</feature>